<comment type="similarity">
    <text evidence="4 17">Belongs to the MurCDEF family.</text>
</comment>
<evidence type="ECO:0000256" key="13">
    <source>
        <dbReference type="ARBA" id="ARBA00023316"/>
    </source>
</evidence>
<dbReference type="PANTHER" id="PTHR43692">
    <property type="entry name" value="UDP-N-ACETYLMURAMOYLALANINE--D-GLUTAMATE LIGASE"/>
    <property type="match status" value="1"/>
</dbReference>
<dbReference type="GO" id="GO:0071555">
    <property type="term" value="P:cell wall organization"/>
    <property type="evidence" value="ECO:0007669"/>
    <property type="project" value="UniProtKB-KW"/>
</dbReference>
<evidence type="ECO:0000256" key="6">
    <source>
        <dbReference type="ARBA" id="ARBA00015655"/>
    </source>
</evidence>
<evidence type="ECO:0000256" key="1">
    <source>
        <dbReference type="ARBA" id="ARBA00002734"/>
    </source>
</evidence>
<name>A0A2T2WDG5_9FIRM</name>
<dbReference type="InterPro" id="IPR036565">
    <property type="entry name" value="Mur-like_cat_sf"/>
</dbReference>
<dbReference type="SUPFAM" id="SSF53623">
    <property type="entry name" value="MurD-like peptide ligases, catalytic domain"/>
    <property type="match status" value="1"/>
</dbReference>
<dbReference type="Gene3D" id="3.40.50.720">
    <property type="entry name" value="NAD(P)-binding Rossmann-like Domain"/>
    <property type="match status" value="1"/>
</dbReference>
<keyword evidence="10 17" id="KW-0067">ATP-binding</keyword>
<keyword evidence="9 17" id="KW-0547">Nucleotide-binding</keyword>
<gene>
    <name evidence="17 21" type="primary">murD</name>
    <name evidence="21" type="ORF">C7B45_15650</name>
</gene>
<feature type="domain" description="Mur ligase C-terminal" evidence="19">
    <location>
        <begin position="314"/>
        <end position="428"/>
    </location>
</feature>
<evidence type="ECO:0000256" key="12">
    <source>
        <dbReference type="ARBA" id="ARBA00022984"/>
    </source>
</evidence>
<proteinExistence type="inferred from homology"/>
<accession>A0A2T2WDG5</accession>
<dbReference type="InterPro" id="IPR036615">
    <property type="entry name" value="Mur_ligase_C_dom_sf"/>
</dbReference>
<comment type="pathway">
    <text evidence="3 17 18">Cell wall biogenesis; peptidoglycan biosynthesis.</text>
</comment>
<evidence type="ECO:0000256" key="5">
    <source>
        <dbReference type="ARBA" id="ARBA00012212"/>
    </source>
</evidence>
<dbReference type="SUPFAM" id="SSF51984">
    <property type="entry name" value="MurCD N-terminal domain"/>
    <property type="match status" value="1"/>
</dbReference>
<evidence type="ECO:0000256" key="8">
    <source>
        <dbReference type="ARBA" id="ARBA00022598"/>
    </source>
</evidence>
<dbReference type="AlphaFoldDB" id="A0A2T2WDG5"/>
<dbReference type="InterPro" id="IPR005762">
    <property type="entry name" value="MurD"/>
</dbReference>
<evidence type="ECO:0000256" key="3">
    <source>
        <dbReference type="ARBA" id="ARBA00004752"/>
    </source>
</evidence>
<comment type="function">
    <text evidence="1 17 18">Cell wall formation. Catalyzes the addition of glutamate to the nucleotide precursor UDP-N-acetylmuramoyl-L-alanine (UMA).</text>
</comment>
<dbReference type="Gene3D" id="3.90.190.20">
    <property type="entry name" value="Mur ligase, C-terminal domain"/>
    <property type="match status" value="1"/>
</dbReference>
<dbReference type="Pfam" id="PF08245">
    <property type="entry name" value="Mur_ligase_M"/>
    <property type="match status" value="1"/>
</dbReference>
<dbReference type="GO" id="GO:0005524">
    <property type="term" value="F:ATP binding"/>
    <property type="evidence" value="ECO:0007669"/>
    <property type="project" value="UniProtKB-UniRule"/>
</dbReference>
<comment type="subcellular location">
    <subcellularLocation>
        <location evidence="2 17 18">Cytoplasm</location>
    </subcellularLocation>
</comment>
<evidence type="ECO:0000256" key="9">
    <source>
        <dbReference type="ARBA" id="ARBA00022741"/>
    </source>
</evidence>
<dbReference type="NCBIfam" id="TIGR01087">
    <property type="entry name" value="murD"/>
    <property type="match status" value="1"/>
</dbReference>
<evidence type="ECO:0000313" key="21">
    <source>
        <dbReference type="EMBL" id="PSR20273.1"/>
    </source>
</evidence>
<sequence>MSSSDLVGVVGLGVSNRPLVSFLLDQGQEVAVFDRRPGEALMAELEDLGATGVEVYGGPQYLQALLQRPLSTVYLTPGVPKFGPELDELRKRGVRFSCETELFLERCQAPVIGITGSAGKTTTTTLVGESLRRDGRRPVYVGGNIGQPLISQLGQIGPESWVVLELSSFQLDLTKRSPHGACILNIRPNHLDIHRDYQDYKEAKANIARFQSKEDWVVLPYDDAEVTAMVAQGTGRRVFFSLSQEIAHGAYYRDQKLWWRGGKGARPVVDRSALKLIGEHNVANALAAIAIVASAGGDLEAAAAVLESFAGVPHRLEVVREVNDVLYINDSIATAPDRTMAALAAISRPIVLILGGYDKKLDYDTLGEALRHSRVHTVVVLGEIRDRVKKAVMAHTDIPVIEAQSFDQAVQQAAVAARPGDVVLLSPATASYDLFANFEERGKRFRELVGRLNANGSGFQQ</sequence>
<keyword evidence="13 17" id="KW-0961">Cell wall biogenesis/degradation</keyword>
<evidence type="ECO:0000256" key="16">
    <source>
        <dbReference type="ARBA" id="ARBA00047632"/>
    </source>
</evidence>
<feature type="binding site" evidence="17">
    <location>
        <begin position="116"/>
        <end position="122"/>
    </location>
    <ligand>
        <name>ATP</name>
        <dbReference type="ChEBI" id="CHEBI:30616"/>
    </ligand>
</feature>
<dbReference type="EC" id="6.3.2.9" evidence="5 17"/>
<keyword evidence="11 17" id="KW-0133">Cell shape</keyword>
<keyword evidence="8 17" id="KW-0436">Ligase</keyword>
<dbReference type="GO" id="GO:0008764">
    <property type="term" value="F:UDP-N-acetylmuramoylalanine-D-glutamate ligase activity"/>
    <property type="evidence" value="ECO:0007669"/>
    <property type="project" value="UniProtKB-UniRule"/>
</dbReference>
<dbReference type="GO" id="GO:0051301">
    <property type="term" value="P:cell division"/>
    <property type="evidence" value="ECO:0007669"/>
    <property type="project" value="UniProtKB-KW"/>
</dbReference>
<dbReference type="GO" id="GO:0008360">
    <property type="term" value="P:regulation of cell shape"/>
    <property type="evidence" value="ECO:0007669"/>
    <property type="project" value="UniProtKB-KW"/>
</dbReference>
<comment type="catalytic activity">
    <reaction evidence="16 17 18">
        <text>UDP-N-acetyl-alpha-D-muramoyl-L-alanine + D-glutamate + ATP = UDP-N-acetyl-alpha-D-muramoyl-L-alanyl-D-glutamate + ADP + phosphate + H(+)</text>
        <dbReference type="Rhea" id="RHEA:16429"/>
        <dbReference type="ChEBI" id="CHEBI:15378"/>
        <dbReference type="ChEBI" id="CHEBI:29986"/>
        <dbReference type="ChEBI" id="CHEBI:30616"/>
        <dbReference type="ChEBI" id="CHEBI:43474"/>
        <dbReference type="ChEBI" id="CHEBI:83898"/>
        <dbReference type="ChEBI" id="CHEBI:83900"/>
        <dbReference type="ChEBI" id="CHEBI:456216"/>
        <dbReference type="EC" id="6.3.2.9"/>
    </reaction>
</comment>
<dbReference type="Gene3D" id="3.40.1190.10">
    <property type="entry name" value="Mur-like, catalytic domain"/>
    <property type="match status" value="1"/>
</dbReference>
<organism evidence="21 22">
    <name type="scientific">Sulfobacillus acidophilus</name>
    <dbReference type="NCBI Taxonomy" id="53633"/>
    <lineage>
        <taxon>Bacteria</taxon>
        <taxon>Bacillati</taxon>
        <taxon>Bacillota</taxon>
        <taxon>Clostridia</taxon>
        <taxon>Eubacteriales</taxon>
        <taxon>Clostridiales Family XVII. Incertae Sedis</taxon>
        <taxon>Sulfobacillus</taxon>
    </lineage>
</organism>
<dbReference type="Pfam" id="PF02875">
    <property type="entry name" value="Mur_ligase_C"/>
    <property type="match status" value="1"/>
</dbReference>
<dbReference type="GO" id="GO:0005737">
    <property type="term" value="C:cytoplasm"/>
    <property type="evidence" value="ECO:0007669"/>
    <property type="project" value="UniProtKB-SubCell"/>
</dbReference>
<evidence type="ECO:0000259" key="19">
    <source>
        <dbReference type="Pfam" id="PF02875"/>
    </source>
</evidence>
<evidence type="ECO:0000256" key="2">
    <source>
        <dbReference type="ARBA" id="ARBA00004496"/>
    </source>
</evidence>
<dbReference type="Proteomes" id="UP000241848">
    <property type="component" value="Unassembled WGS sequence"/>
</dbReference>
<keyword evidence="12 17" id="KW-0573">Peptidoglycan synthesis</keyword>
<dbReference type="InterPro" id="IPR013221">
    <property type="entry name" value="Mur_ligase_cen"/>
</dbReference>
<evidence type="ECO:0000256" key="15">
    <source>
        <dbReference type="ARBA" id="ARBA00032324"/>
    </source>
</evidence>
<evidence type="ECO:0000256" key="7">
    <source>
        <dbReference type="ARBA" id="ARBA00022490"/>
    </source>
</evidence>
<protein>
    <recommendedName>
        <fullName evidence="6 17">UDP-N-acetylmuramoylalanine--D-glutamate ligase</fullName>
        <ecNumber evidence="5 17">6.3.2.9</ecNumber>
    </recommendedName>
    <alternativeName>
        <fullName evidence="15 17">D-glutamic acid-adding enzyme</fullName>
    </alternativeName>
    <alternativeName>
        <fullName evidence="14 17">UDP-N-acetylmuramoyl-L-alanyl-D-glutamate synthetase</fullName>
    </alternativeName>
</protein>
<keyword evidence="17 18" id="KW-0131">Cell cycle</keyword>
<evidence type="ECO:0000256" key="4">
    <source>
        <dbReference type="ARBA" id="ARBA00010416"/>
    </source>
</evidence>
<dbReference type="InterPro" id="IPR004101">
    <property type="entry name" value="Mur_ligase_C"/>
</dbReference>
<reference evidence="21 22" key="1">
    <citation type="journal article" date="2014" name="BMC Genomics">
        <title>Comparison of environmental and isolate Sulfobacillus genomes reveals diverse carbon, sulfur, nitrogen, and hydrogen metabolisms.</title>
        <authorList>
            <person name="Justice N.B."/>
            <person name="Norman A."/>
            <person name="Brown C.T."/>
            <person name="Singh A."/>
            <person name="Thomas B.C."/>
            <person name="Banfield J.F."/>
        </authorList>
    </citation>
    <scope>NUCLEOTIDE SEQUENCE [LARGE SCALE GENOMIC DNA]</scope>
    <source>
        <strain evidence="21">AMDSBA3</strain>
    </source>
</reference>
<dbReference type="UniPathway" id="UPA00219"/>
<evidence type="ECO:0000256" key="17">
    <source>
        <dbReference type="HAMAP-Rule" id="MF_00639"/>
    </source>
</evidence>
<evidence type="ECO:0000256" key="10">
    <source>
        <dbReference type="ARBA" id="ARBA00022840"/>
    </source>
</evidence>
<evidence type="ECO:0000259" key="20">
    <source>
        <dbReference type="Pfam" id="PF08245"/>
    </source>
</evidence>
<dbReference type="EMBL" id="PXYV01000072">
    <property type="protein sequence ID" value="PSR20273.1"/>
    <property type="molecule type" value="Genomic_DNA"/>
</dbReference>
<feature type="domain" description="Mur ligase central" evidence="20">
    <location>
        <begin position="114"/>
        <end position="291"/>
    </location>
</feature>
<dbReference type="SUPFAM" id="SSF53244">
    <property type="entry name" value="MurD-like peptide ligases, peptide-binding domain"/>
    <property type="match status" value="1"/>
</dbReference>
<comment type="caution">
    <text evidence="21">The sequence shown here is derived from an EMBL/GenBank/DDBJ whole genome shotgun (WGS) entry which is preliminary data.</text>
</comment>
<keyword evidence="17 18" id="KW-0132">Cell division</keyword>
<dbReference type="Pfam" id="PF21799">
    <property type="entry name" value="MurD-like_N"/>
    <property type="match status" value="1"/>
</dbReference>
<evidence type="ECO:0000256" key="11">
    <source>
        <dbReference type="ARBA" id="ARBA00022960"/>
    </source>
</evidence>
<dbReference type="HAMAP" id="MF_00639">
    <property type="entry name" value="MurD"/>
    <property type="match status" value="1"/>
</dbReference>
<dbReference type="GO" id="GO:0009252">
    <property type="term" value="P:peptidoglycan biosynthetic process"/>
    <property type="evidence" value="ECO:0007669"/>
    <property type="project" value="UniProtKB-UniRule"/>
</dbReference>
<evidence type="ECO:0000313" key="22">
    <source>
        <dbReference type="Proteomes" id="UP000241848"/>
    </source>
</evidence>
<keyword evidence="7 17" id="KW-0963">Cytoplasm</keyword>
<evidence type="ECO:0000256" key="18">
    <source>
        <dbReference type="RuleBase" id="RU003664"/>
    </source>
</evidence>
<dbReference type="PANTHER" id="PTHR43692:SF1">
    <property type="entry name" value="UDP-N-ACETYLMURAMOYLALANINE--D-GLUTAMATE LIGASE"/>
    <property type="match status" value="1"/>
</dbReference>
<evidence type="ECO:0000256" key="14">
    <source>
        <dbReference type="ARBA" id="ARBA00030398"/>
    </source>
</evidence>